<protein>
    <submittedName>
        <fullName evidence="2">Uncharacterized protein</fullName>
    </submittedName>
</protein>
<accession>A0A4R5KQ29</accession>
<evidence type="ECO:0000313" key="3">
    <source>
        <dbReference type="Proteomes" id="UP000295511"/>
    </source>
</evidence>
<keyword evidence="1" id="KW-0472">Membrane</keyword>
<sequence length="103" mass="11244">MMLAKLKALNDKAALALAAAYGSALCIWMFAGFSIIGAFVPDMVLAKMLYWSNAAQLVFCPLSVYVSALVLRRQQAMKAKHDETHALVKEMHTHVKTNHPGGV</sequence>
<name>A0A4R5KQ29_9MICC</name>
<feature type="transmembrane region" description="Helical" evidence="1">
    <location>
        <begin position="48"/>
        <end position="71"/>
    </location>
</feature>
<gene>
    <name evidence="2" type="ORF">E1809_08935</name>
</gene>
<keyword evidence="3" id="KW-1185">Reference proteome</keyword>
<dbReference type="Proteomes" id="UP000295511">
    <property type="component" value="Unassembled WGS sequence"/>
</dbReference>
<feature type="transmembrane region" description="Helical" evidence="1">
    <location>
        <begin position="12"/>
        <end position="36"/>
    </location>
</feature>
<evidence type="ECO:0000256" key="1">
    <source>
        <dbReference type="SAM" id="Phobius"/>
    </source>
</evidence>
<keyword evidence="1" id="KW-1133">Transmembrane helix</keyword>
<proteinExistence type="predicted"/>
<dbReference type="AlphaFoldDB" id="A0A4R5KQ29"/>
<dbReference type="RefSeq" id="WP_133203886.1">
    <property type="nucleotide sequence ID" value="NZ_SMRU01000009.1"/>
</dbReference>
<comment type="caution">
    <text evidence="2">The sequence shown here is derived from an EMBL/GenBank/DDBJ whole genome shotgun (WGS) entry which is preliminary data.</text>
</comment>
<organism evidence="2 3">
    <name type="scientific">Arthrobacter terricola</name>
    <dbReference type="NCBI Taxonomy" id="2547396"/>
    <lineage>
        <taxon>Bacteria</taxon>
        <taxon>Bacillati</taxon>
        <taxon>Actinomycetota</taxon>
        <taxon>Actinomycetes</taxon>
        <taxon>Micrococcales</taxon>
        <taxon>Micrococcaceae</taxon>
        <taxon>Arthrobacter</taxon>
    </lineage>
</organism>
<reference evidence="2 3" key="1">
    <citation type="submission" date="2019-03" db="EMBL/GenBank/DDBJ databases">
        <title>Whole genome sequence of Arthrobacter sp JH1-1.</title>
        <authorList>
            <person name="Trinh H.N."/>
        </authorList>
    </citation>
    <scope>NUCLEOTIDE SEQUENCE [LARGE SCALE GENOMIC DNA]</scope>
    <source>
        <strain evidence="2 3">JH1-1</strain>
    </source>
</reference>
<keyword evidence="1" id="KW-0812">Transmembrane</keyword>
<dbReference type="EMBL" id="SMRU01000009">
    <property type="protein sequence ID" value="TDF96837.1"/>
    <property type="molecule type" value="Genomic_DNA"/>
</dbReference>
<evidence type="ECO:0000313" key="2">
    <source>
        <dbReference type="EMBL" id="TDF96837.1"/>
    </source>
</evidence>